<accession>A0ACB5TL30</accession>
<dbReference type="Proteomes" id="UP001165101">
    <property type="component" value="Unassembled WGS sequence"/>
</dbReference>
<sequence length="682" mass="76622">MSTRKSKSAMTTERTQLLRDDSSSTTYIGQNDSGSQEANQTVLLPIDTTYSDELRYIIKNSLPVLVTFVFQYLIQTMIPIYFASKLGSKHLSAASLSITTLYVSGPVIFNGFSTSLDTLCSTAYGAGHYKKVGLYCQRCITILLIVSIPLSIFWANSRILLKHFADDEELLELCVSYLQIVPIGAPAIVIFECGKRFLQSQNKFSAPTRVIVFAVPLTLLLNTIFLDKLDIFGPVAAFVITYWCMALSLGVYIFKIDGYQCWDFDTELVDLFTGWSQFFQLGIPGVLMILSEALAFQILTLLSTKFGETQLAAQSVVSTLASLAFQIPFSIGICSSTRIANIIGARSENYKITIRVVLGLACFLSFFNFAWMLLFRYPLARLFSDDSDLVDTICYLFTVVGFNQFLDCINIICAAVLRGQGRQKIGSGLSLISYYIIATPCEFYMGFHMGLEVFGLWLGLAVGVTFLSVAELICVLYSDWEASNQNIDENDNGTAELQLTAVNFTKTSSLNCAFDKSFFKTFKIDGELPNDAIQDDDNKAKCFSFLVNSKNLTVLFKDCGEDSKKFKFIVIDEDRISTDDSHENDINKVKKSRFMNKFFVELDTNTGLTKKYTLNFIKAKESFDYKINSIHNHILLRQNAKDRKLIEDSFVLPNINRIHSLTILTDILRNFLILLPALNHNQ</sequence>
<dbReference type="EMBL" id="BSXV01000803">
    <property type="protein sequence ID" value="GME90674.1"/>
    <property type="molecule type" value="Genomic_DNA"/>
</dbReference>
<evidence type="ECO:0000313" key="2">
    <source>
        <dbReference type="Proteomes" id="UP001165101"/>
    </source>
</evidence>
<name>A0ACB5TL30_CANBO</name>
<reference evidence="1" key="1">
    <citation type="submission" date="2023-04" db="EMBL/GenBank/DDBJ databases">
        <title>Candida boidinii NBRC 1967.</title>
        <authorList>
            <person name="Ichikawa N."/>
            <person name="Sato H."/>
            <person name="Tonouchi N."/>
        </authorList>
    </citation>
    <scope>NUCLEOTIDE SEQUENCE</scope>
    <source>
        <strain evidence="1">NBRC 1967</strain>
    </source>
</reference>
<organism evidence="1 2">
    <name type="scientific">Candida boidinii</name>
    <name type="common">Yeast</name>
    <dbReference type="NCBI Taxonomy" id="5477"/>
    <lineage>
        <taxon>Eukaryota</taxon>
        <taxon>Fungi</taxon>
        <taxon>Dikarya</taxon>
        <taxon>Ascomycota</taxon>
        <taxon>Saccharomycotina</taxon>
        <taxon>Pichiomycetes</taxon>
        <taxon>Pichiales</taxon>
        <taxon>Pichiaceae</taxon>
        <taxon>Ogataea</taxon>
        <taxon>Ogataea/Candida clade</taxon>
    </lineage>
</organism>
<gene>
    <name evidence="1" type="ORF">Cboi01_000195100</name>
</gene>
<keyword evidence="2" id="KW-1185">Reference proteome</keyword>
<evidence type="ECO:0000313" key="1">
    <source>
        <dbReference type="EMBL" id="GME90674.1"/>
    </source>
</evidence>
<comment type="caution">
    <text evidence="1">The sequence shown here is derived from an EMBL/GenBank/DDBJ whole genome shotgun (WGS) entry which is preliminary data.</text>
</comment>
<proteinExistence type="predicted"/>
<protein>
    <submittedName>
        <fullName evidence="1">Unnamed protein product</fullName>
    </submittedName>
</protein>